<protein>
    <submittedName>
        <fullName evidence="1">Phage protein</fullName>
    </submittedName>
</protein>
<organism evidence="1 2">
    <name type="scientific">Staphylococcus phage SP276</name>
    <dbReference type="NCBI Taxonomy" id="2495555"/>
    <lineage>
        <taxon>Viruses</taxon>
        <taxon>Duplodnaviria</taxon>
        <taxon>Heunggongvirae</taxon>
        <taxon>Uroviricota</taxon>
        <taxon>Caudoviricetes</taxon>
        <taxon>Coventryvirus</taxon>
        <taxon>Coventryvirus SP276</taxon>
    </lineage>
</organism>
<reference evidence="1 2" key="1">
    <citation type="submission" date="2019-04" db="EMBL/GenBank/DDBJ databases">
        <title>Genome of Staphylococcus phage SP276.</title>
        <authorList>
            <person name="Azam A.H."/>
            <person name="Arai H."/>
            <person name="Miyanaga K."/>
            <person name="Tanji Y."/>
        </authorList>
    </citation>
    <scope>NUCLEOTIDE SEQUENCE [LARGE SCALE GENOMIC DNA]</scope>
    <source>
        <strain evidence="1 2">SP276</strain>
    </source>
</reference>
<dbReference type="EMBL" id="AP019562">
    <property type="protein sequence ID" value="BBJ34144.1"/>
    <property type="molecule type" value="Genomic_DNA"/>
</dbReference>
<evidence type="ECO:0000313" key="1">
    <source>
        <dbReference type="EMBL" id="BBJ34144.1"/>
    </source>
</evidence>
<evidence type="ECO:0000313" key="2">
    <source>
        <dbReference type="Proteomes" id="UP000294849"/>
    </source>
</evidence>
<gene>
    <name evidence="1" type="ORF">SP276g_67</name>
</gene>
<name>A0A494WJ34_9CAUD</name>
<sequence length="131" mass="15101">MLESTPQQALYDYIFTQLLGYGIDVIDFKELNSQLTYPFFVLRDVEVSKSKYTMENVGGELTVTIDLWNYADDRGQHDSIVYAIESMLTVIESVESYQLILDGMIIKTLNDIENSDRQLLHTVIIATYKLF</sequence>
<proteinExistence type="predicted"/>
<keyword evidence="2" id="KW-1185">Reference proteome</keyword>
<dbReference type="Proteomes" id="UP000294849">
    <property type="component" value="Segment"/>
</dbReference>
<accession>A0A494WJ34</accession>